<dbReference type="Pfam" id="PF13649">
    <property type="entry name" value="Methyltransf_25"/>
    <property type="match status" value="1"/>
</dbReference>
<protein>
    <submittedName>
        <fullName evidence="2">SAM-dependent methyltransferase</fullName>
    </submittedName>
</protein>
<name>A0A261RKS2_9BORD</name>
<accession>A0A261RKS2</accession>
<dbReference type="AlphaFoldDB" id="A0A261RKS2"/>
<evidence type="ECO:0000313" key="3">
    <source>
        <dbReference type="Proteomes" id="UP000216947"/>
    </source>
</evidence>
<dbReference type="GO" id="GO:0032259">
    <property type="term" value="P:methylation"/>
    <property type="evidence" value="ECO:0007669"/>
    <property type="project" value="UniProtKB-KW"/>
</dbReference>
<keyword evidence="2" id="KW-0489">Methyltransferase</keyword>
<dbReference type="InterPro" id="IPR041698">
    <property type="entry name" value="Methyltransf_25"/>
</dbReference>
<evidence type="ECO:0000313" key="2">
    <source>
        <dbReference type="EMBL" id="OZI25272.1"/>
    </source>
</evidence>
<dbReference type="RefSeq" id="WP_026638466.1">
    <property type="nucleotide sequence ID" value="NZ_NEVK01000003.1"/>
</dbReference>
<evidence type="ECO:0000259" key="1">
    <source>
        <dbReference type="Pfam" id="PF13649"/>
    </source>
</evidence>
<feature type="domain" description="Methyltransferase" evidence="1">
    <location>
        <begin position="62"/>
        <end position="148"/>
    </location>
</feature>
<comment type="caution">
    <text evidence="2">The sequence shown here is derived from an EMBL/GenBank/DDBJ whole genome shotgun (WGS) entry which is preliminary data.</text>
</comment>
<dbReference type="Proteomes" id="UP000216947">
    <property type="component" value="Unassembled WGS sequence"/>
</dbReference>
<gene>
    <name evidence="2" type="ORF">CAL19_03655</name>
</gene>
<sequence>MSLDTIDFAELYKKHYLATRGRPRPPQVWDERADAIKPRTDVSGYARDFIARMHFDDARTLLDVGCGAGTLALAVAGRLDRVIALDYSSGMLRALEDGARMQGVRNVQPMLRAWEDDWSDVPVCDLAVASRSTMVPDMAAALAKLHAHARLRVYLTHVADGHFLDPAIQQATGRVRPPGPGCLYILNILRGMGIYPRLDYIAVPGALQGAADFDDYARRVARSMGGLDDAERQRLRVWYDAATPAERAGAPLRWAFIWWDTRDRGGT</sequence>
<dbReference type="InterPro" id="IPR029063">
    <property type="entry name" value="SAM-dependent_MTases_sf"/>
</dbReference>
<reference evidence="3" key="1">
    <citation type="submission" date="2017-05" db="EMBL/GenBank/DDBJ databases">
        <title>Complete and WGS of Bordetella genogroups.</title>
        <authorList>
            <person name="Spilker T."/>
            <person name="Lipuma J."/>
        </authorList>
    </citation>
    <scope>NUCLEOTIDE SEQUENCE [LARGE SCALE GENOMIC DNA]</scope>
    <source>
        <strain evidence="3">AU18089</strain>
    </source>
</reference>
<proteinExistence type="predicted"/>
<dbReference type="EMBL" id="NEVK01000003">
    <property type="protein sequence ID" value="OZI25272.1"/>
    <property type="molecule type" value="Genomic_DNA"/>
</dbReference>
<organism evidence="2 3">
    <name type="scientific">Bordetella genomosp. 7</name>
    <dbReference type="NCBI Taxonomy" id="1416805"/>
    <lineage>
        <taxon>Bacteria</taxon>
        <taxon>Pseudomonadati</taxon>
        <taxon>Pseudomonadota</taxon>
        <taxon>Betaproteobacteria</taxon>
        <taxon>Burkholderiales</taxon>
        <taxon>Alcaligenaceae</taxon>
        <taxon>Bordetella</taxon>
    </lineage>
</organism>
<dbReference type="Gene3D" id="3.40.50.150">
    <property type="entry name" value="Vaccinia Virus protein VP39"/>
    <property type="match status" value="1"/>
</dbReference>
<dbReference type="CDD" id="cd02440">
    <property type="entry name" value="AdoMet_MTases"/>
    <property type="match status" value="1"/>
</dbReference>
<dbReference type="GO" id="GO:0008168">
    <property type="term" value="F:methyltransferase activity"/>
    <property type="evidence" value="ECO:0007669"/>
    <property type="project" value="UniProtKB-KW"/>
</dbReference>
<keyword evidence="2" id="KW-0808">Transferase</keyword>
<dbReference type="SUPFAM" id="SSF53335">
    <property type="entry name" value="S-adenosyl-L-methionine-dependent methyltransferases"/>
    <property type="match status" value="1"/>
</dbReference>
<keyword evidence="3" id="KW-1185">Reference proteome</keyword>